<gene>
    <name evidence="6" type="ORF">WPS_25570</name>
</gene>
<evidence type="ECO:0000256" key="1">
    <source>
        <dbReference type="ARBA" id="ARBA00022741"/>
    </source>
</evidence>
<evidence type="ECO:0000313" key="6">
    <source>
        <dbReference type="EMBL" id="BDE07281.1"/>
    </source>
</evidence>
<dbReference type="NCBIfam" id="TIGR01007">
    <property type="entry name" value="eps_fam"/>
    <property type="match status" value="1"/>
</dbReference>
<dbReference type="InterPro" id="IPR027417">
    <property type="entry name" value="P-loop_NTPase"/>
</dbReference>
<dbReference type="KEGG" id="vab:WPS_25570"/>
<feature type="transmembrane region" description="Helical" evidence="4">
    <location>
        <begin position="42"/>
        <end position="62"/>
    </location>
</feature>
<keyword evidence="7" id="KW-1185">Reference proteome</keyword>
<feature type="domain" description="Tyrosine-protein kinase G-rich" evidence="5">
    <location>
        <begin position="384"/>
        <end position="460"/>
    </location>
</feature>
<evidence type="ECO:0000256" key="3">
    <source>
        <dbReference type="SAM" id="MobiDB-lite"/>
    </source>
</evidence>
<dbReference type="Proteomes" id="UP001317532">
    <property type="component" value="Chromosome"/>
</dbReference>
<feature type="region of interest" description="Disordered" evidence="3">
    <location>
        <begin position="1"/>
        <end position="20"/>
    </location>
</feature>
<feature type="transmembrane region" description="Helical" evidence="4">
    <location>
        <begin position="439"/>
        <end position="461"/>
    </location>
</feature>
<evidence type="ECO:0000259" key="5">
    <source>
        <dbReference type="Pfam" id="PF13807"/>
    </source>
</evidence>
<reference evidence="6 7" key="1">
    <citation type="journal article" date="2022" name="ISME Commun">
        <title>Vulcanimicrobium alpinus gen. nov. sp. nov., the first cultivated representative of the candidate phylum 'Eremiobacterota', is a metabolically versatile aerobic anoxygenic phototroph.</title>
        <authorList>
            <person name="Yabe S."/>
            <person name="Muto K."/>
            <person name="Abe K."/>
            <person name="Yokota A."/>
            <person name="Staudigel H."/>
            <person name="Tebo B.M."/>
        </authorList>
    </citation>
    <scope>NUCLEOTIDE SEQUENCE [LARGE SCALE GENOMIC DNA]</scope>
    <source>
        <strain evidence="6 7">WC8-2</strain>
    </source>
</reference>
<keyword evidence="4" id="KW-0812">Transmembrane</keyword>
<dbReference type="PANTHER" id="PTHR32309">
    <property type="entry name" value="TYROSINE-PROTEIN KINASE"/>
    <property type="match status" value="1"/>
</dbReference>
<dbReference type="CDD" id="cd05387">
    <property type="entry name" value="BY-kinase"/>
    <property type="match status" value="1"/>
</dbReference>
<evidence type="ECO:0000256" key="4">
    <source>
        <dbReference type="SAM" id="Phobius"/>
    </source>
</evidence>
<dbReference type="InterPro" id="IPR050445">
    <property type="entry name" value="Bact_polysacc_biosynth/exp"/>
</dbReference>
<dbReference type="InterPro" id="IPR005702">
    <property type="entry name" value="Wzc-like_C"/>
</dbReference>
<dbReference type="EMBL" id="AP025523">
    <property type="protein sequence ID" value="BDE07281.1"/>
    <property type="molecule type" value="Genomic_DNA"/>
</dbReference>
<name>A0AAN1XYY6_UNVUL</name>
<dbReference type="InterPro" id="IPR032807">
    <property type="entry name" value="GNVR"/>
</dbReference>
<keyword evidence="4" id="KW-1133">Transmembrane helix</keyword>
<keyword evidence="2" id="KW-0067">ATP-binding</keyword>
<keyword evidence="4" id="KW-0472">Membrane</keyword>
<dbReference type="GO" id="GO:0005524">
    <property type="term" value="F:ATP binding"/>
    <property type="evidence" value="ECO:0007669"/>
    <property type="project" value="UniProtKB-KW"/>
</dbReference>
<sequence>MNQPIVVRSENSPVVPESDLNPSFAPGETIEPFLAILARRRLLVAGIFSITLALVAILSMLAPKAYTTHLTLLAGGGSAPTDSSAQQGQTSLPVLNALLAASNAQSSETFVEMFGESPVLNRTIQTLRLNATPADLSSHIMAKSLPGTPIVDLAVTWNDPRESARIANGLAGALVATRRGMVTKQADAVITEITAQLGPAETALHDATNRLAAFQARVGVADAATQTQSTLAAAAALEQKAALAQVDAKQAAASLRVVEGELARTPSLIAAGGSSQPNPVAAQLRTQLAQTDVQLQTLLKQYTEEHPSVKALREQRTQILKQLATVPATVVAARNTMANPAAQQLAQQRSTLRAQIAADQAQLTTVRGQLGDIEAKIRTLPAQTQRLAELDRKAKMAEFVYAALNRKLSDATIARTTVLTDVTVISPASAGNAAVKPNLLLNLIVGMIVALIIGVVGAIVYDYFDRSVKTEEDVEERLGLPVLTTVPMLGGAKKPPAPWVRQTLVESIHHLVTSLRYATSAELKAVAFTSASPGDGKSTVALATAIEYGALNPRTLIVDADMRCPTIHEKLGMDIGKGLSDALVGTAAFEDVVRPTKHAGLDVVTSGTVTANPVGLLQSAAFDAFVAKARSAYEMVVIDATACGPVADATHVCAKVDGTVFVVARNETDIRVAFKAMRRLQASGVHNVLGAVLNKVVARRNEFGPYGALADDGSRAFPLPPARSA</sequence>
<evidence type="ECO:0000256" key="2">
    <source>
        <dbReference type="ARBA" id="ARBA00022840"/>
    </source>
</evidence>
<accession>A0AAN1XYY6</accession>
<dbReference type="RefSeq" id="WP_317994884.1">
    <property type="nucleotide sequence ID" value="NZ_AP025523.1"/>
</dbReference>
<protein>
    <recommendedName>
        <fullName evidence="5">Tyrosine-protein kinase G-rich domain-containing protein</fullName>
    </recommendedName>
</protein>
<dbReference type="SUPFAM" id="SSF52540">
    <property type="entry name" value="P-loop containing nucleoside triphosphate hydrolases"/>
    <property type="match status" value="1"/>
</dbReference>
<evidence type="ECO:0000313" key="7">
    <source>
        <dbReference type="Proteomes" id="UP001317532"/>
    </source>
</evidence>
<dbReference type="AlphaFoldDB" id="A0AAN1XYY6"/>
<proteinExistence type="predicted"/>
<dbReference type="Pfam" id="PF13807">
    <property type="entry name" value="GNVR"/>
    <property type="match status" value="1"/>
</dbReference>
<dbReference type="Gene3D" id="3.40.50.300">
    <property type="entry name" value="P-loop containing nucleotide triphosphate hydrolases"/>
    <property type="match status" value="1"/>
</dbReference>
<dbReference type="PANTHER" id="PTHR32309:SF31">
    <property type="entry name" value="CAPSULAR EXOPOLYSACCHARIDE FAMILY"/>
    <property type="match status" value="1"/>
</dbReference>
<organism evidence="6 7">
    <name type="scientific">Vulcanimicrobium alpinum</name>
    <dbReference type="NCBI Taxonomy" id="3016050"/>
    <lineage>
        <taxon>Bacteria</taxon>
        <taxon>Bacillati</taxon>
        <taxon>Vulcanimicrobiota</taxon>
        <taxon>Vulcanimicrobiia</taxon>
        <taxon>Vulcanimicrobiales</taxon>
        <taxon>Vulcanimicrobiaceae</taxon>
        <taxon>Vulcanimicrobium</taxon>
    </lineage>
</organism>
<keyword evidence="1" id="KW-0547">Nucleotide-binding</keyword>